<comment type="caution">
    <text evidence="6">Lacks conserved residue(s) required for the propagation of feature annotation.</text>
</comment>
<feature type="binding site" evidence="6">
    <location>
        <position position="234"/>
    </location>
    <ligand>
        <name>a divalent metal cation</name>
        <dbReference type="ChEBI" id="CHEBI:60240"/>
        <label>2</label>
        <note>catalytic</note>
    </ligand>
</feature>
<feature type="binding site" evidence="6">
    <location>
        <position position="203"/>
    </location>
    <ligand>
        <name>a divalent metal cation</name>
        <dbReference type="ChEBI" id="CHEBI:60240"/>
        <label>2</label>
        <note>catalytic</note>
    </ligand>
</feature>
<accession>A0A2G9YQX1</accession>
<dbReference type="EMBL" id="PCRM01000026">
    <property type="protein sequence ID" value="PIP21639.1"/>
    <property type="molecule type" value="Genomic_DNA"/>
</dbReference>
<evidence type="ECO:0000256" key="1">
    <source>
        <dbReference type="ARBA" id="ARBA00002521"/>
    </source>
</evidence>
<evidence type="ECO:0000256" key="3">
    <source>
        <dbReference type="ARBA" id="ARBA00022670"/>
    </source>
</evidence>
<keyword evidence="3 6" id="KW-0645">Protease</keyword>
<feature type="binding site" evidence="6">
    <location>
        <position position="170"/>
    </location>
    <ligand>
        <name>a divalent metal cation</name>
        <dbReference type="ChEBI" id="CHEBI:60240"/>
        <label>2</label>
        <note>catalytic</note>
    </ligand>
</feature>
<dbReference type="GO" id="GO:0070006">
    <property type="term" value="F:metalloaminopeptidase activity"/>
    <property type="evidence" value="ECO:0007669"/>
    <property type="project" value="UniProtKB-UniRule"/>
</dbReference>
<name>A0A2G9YQX1_9BACT</name>
<dbReference type="InterPro" id="IPR001714">
    <property type="entry name" value="Pept_M24_MAP"/>
</dbReference>
<dbReference type="GO" id="GO:0005829">
    <property type="term" value="C:cytosol"/>
    <property type="evidence" value="ECO:0007669"/>
    <property type="project" value="TreeGrafter"/>
</dbReference>
<feature type="binding site" evidence="6">
    <location>
        <position position="106"/>
    </location>
    <ligand>
        <name>a divalent metal cation</name>
        <dbReference type="ChEBI" id="CHEBI:60240"/>
        <label>1</label>
    </ligand>
</feature>
<evidence type="ECO:0000259" key="8">
    <source>
        <dbReference type="Pfam" id="PF00557"/>
    </source>
</evidence>
<comment type="subunit">
    <text evidence="6">Monomer.</text>
</comment>
<gene>
    <name evidence="6 9" type="primary">map</name>
    <name evidence="9" type="ORF">COX39_01800</name>
</gene>
<evidence type="ECO:0000256" key="7">
    <source>
        <dbReference type="RuleBase" id="RU003653"/>
    </source>
</evidence>
<dbReference type="PANTHER" id="PTHR43330:SF27">
    <property type="entry name" value="METHIONINE AMINOPEPTIDASE"/>
    <property type="match status" value="1"/>
</dbReference>
<dbReference type="AlphaFoldDB" id="A0A2G9YQX1"/>
<comment type="function">
    <text evidence="1 6">Removes the N-terminal methionine from nascent proteins. The N-terminal methionine is often cleaved when the second residue in the primary sequence is small and uncharged (Met-Ala-, Cys, Gly, Pro, Ser, Thr, or Val). Requires deformylation of the N(alpha)-formylated initiator methionine before it can be hydrolyzed.</text>
</comment>
<dbReference type="SUPFAM" id="SSF55920">
    <property type="entry name" value="Creatinase/aminopeptidase"/>
    <property type="match status" value="1"/>
</dbReference>
<dbReference type="PANTHER" id="PTHR43330">
    <property type="entry name" value="METHIONINE AMINOPEPTIDASE"/>
    <property type="match status" value="1"/>
</dbReference>
<dbReference type="InterPro" id="IPR000994">
    <property type="entry name" value="Pept_M24"/>
</dbReference>
<evidence type="ECO:0000256" key="6">
    <source>
        <dbReference type="HAMAP-Rule" id="MF_01974"/>
    </source>
</evidence>
<feature type="binding site" evidence="6">
    <location>
        <position position="77"/>
    </location>
    <ligand>
        <name>substrate</name>
    </ligand>
</feature>
<keyword evidence="5 6" id="KW-0378">Hydrolase</keyword>
<feature type="binding site" evidence="6">
    <location>
        <position position="95"/>
    </location>
    <ligand>
        <name>a divalent metal cation</name>
        <dbReference type="ChEBI" id="CHEBI:60240"/>
        <label>1</label>
    </ligand>
</feature>
<keyword evidence="2 6" id="KW-0031">Aminopeptidase</keyword>
<proteinExistence type="inferred from homology"/>
<comment type="catalytic activity">
    <reaction evidence="6 7">
        <text>Release of N-terminal amino acids, preferentially methionine, from peptides and arylamides.</text>
        <dbReference type="EC" id="3.4.11.18"/>
    </reaction>
</comment>
<evidence type="ECO:0000256" key="4">
    <source>
        <dbReference type="ARBA" id="ARBA00022723"/>
    </source>
</evidence>
<dbReference type="InterPro" id="IPR036005">
    <property type="entry name" value="Creatinase/aminopeptidase-like"/>
</dbReference>
<dbReference type="GO" id="GO:0046872">
    <property type="term" value="F:metal ion binding"/>
    <property type="evidence" value="ECO:0007669"/>
    <property type="project" value="UniProtKB-UniRule"/>
</dbReference>
<dbReference type="EC" id="3.4.11.18" evidence="6 7"/>
<feature type="binding site" evidence="6">
    <location>
        <position position="106"/>
    </location>
    <ligand>
        <name>a divalent metal cation</name>
        <dbReference type="ChEBI" id="CHEBI:60240"/>
        <label>2</label>
        <note>catalytic</note>
    </ligand>
</feature>
<dbReference type="GO" id="GO:0004239">
    <property type="term" value="F:initiator methionyl aminopeptidase activity"/>
    <property type="evidence" value="ECO:0007669"/>
    <property type="project" value="UniProtKB-UniRule"/>
</dbReference>
<dbReference type="GO" id="GO:0006508">
    <property type="term" value="P:proteolysis"/>
    <property type="evidence" value="ECO:0007669"/>
    <property type="project" value="UniProtKB-KW"/>
</dbReference>
<feature type="domain" description="Peptidase M24" evidence="8">
    <location>
        <begin position="11"/>
        <end position="239"/>
    </location>
</feature>
<protein>
    <recommendedName>
        <fullName evidence="6 7">Methionine aminopeptidase</fullName>
        <shortName evidence="6">MAP</shortName>
        <shortName evidence="6">MetAP</shortName>
        <ecNumber evidence="6 7">3.4.11.18</ecNumber>
    </recommendedName>
    <alternativeName>
        <fullName evidence="6">Peptidase M</fullName>
    </alternativeName>
</protein>
<dbReference type="NCBIfam" id="TIGR00500">
    <property type="entry name" value="met_pdase_I"/>
    <property type="match status" value="1"/>
</dbReference>
<comment type="similarity">
    <text evidence="6">Belongs to the peptidase M24A family. Methionine aminopeptidase type 1 subfamily.</text>
</comment>
<evidence type="ECO:0000256" key="2">
    <source>
        <dbReference type="ARBA" id="ARBA00022438"/>
    </source>
</evidence>
<dbReference type="HAMAP" id="MF_01974">
    <property type="entry name" value="MetAP_1"/>
    <property type="match status" value="1"/>
</dbReference>
<evidence type="ECO:0000313" key="9">
    <source>
        <dbReference type="EMBL" id="PIP21639.1"/>
    </source>
</evidence>
<reference evidence="9 10" key="1">
    <citation type="submission" date="2017-09" db="EMBL/GenBank/DDBJ databases">
        <title>Depth-based differentiation of microbial function through sediment-hosted aquifers and enrichment of novel symbionts in the deep terrestrial subsurface.</title>
        <authorList>
            <person name="Probst A.J."/>
            <person name="Ladd B."/>
            <person name="Jarett J.K."/>
            <person name="Geller-Mcgrath D.E."/>
            <person name="Sieber C.M."/>
            <person name="Emerson J.B."/>
            <person name="Anantharaman K."/>
            <person name="Thomas B.C."/>
            <person name="Malmstrom R."/>
            <person name="Stieglmeier M."/>
            <person name="Klingl A."/>
            <person name="Woyke T."/>
            <person name="Ryan C.M."/>
            <person name="Banfield J.F."/>
        </authorList>
    </citation>
    <scope>NUCLEOTIDE SEQUENCE [LARGE SCALE GENOMIC DNA]</scope>
    <source>
        <strain evidence="9">CG23_combo_of_CG06-09_8_20_14_all_40_13</strain>
    </source>
</reference>
<dbReference type="Gene3D" id="3.90.230.10">
    <property type="entry name" value="Creatinase/methionine aminopeptidase superfamily"/>
    <property type="match status" value="1"/>
</dbReference>
<organism evidence="9 10">
    <name type="scientific">Candidatus Nealsonbacteria bacterium CG23_combo_of_CG06-09_8_20_14_all_40_13</name>
    <dbReference type="NCBI Taxonomy" id="1974724"/>
    <lineage>
        <taxon>Bacteria</taxon>
        <taxon>Candidatus Nealsoniibacteriota</taxon>
    </lineage>
</organism>
<dbReference type="CDD" id="cd01086">
    <property type="entry name" value="MetAP1"/>
    <property type="match status" value="1"/>
</dbReference>
<dbReference type="Pfam" id="PF00557">
    <property type="entry name" value="Peptidase_M24"/>
    <property type="match status" value="1"/>
</dbReference>
<evidence type="ECO:0000313" key="10">
    <source>
        <dbReference type="Proteomes" id="UP000231567"/>
    </source>
</evidence>
<comment type="caution">
    <text evidence="9">The sequence shown here is derived from an EMBL/GenBank/DDBJ whole genome shotgun (WGS) entry which is preliminary data.</text>
</comment>
<sequence>MIKIKTVSEIEIMRQGGQILAQVLEHLISISVVGTSADLLNDLAEKIILQFGGQPSFKGFNGYPYSICVSTNREIVHGLPLTNKIFKAGDLVSIDVGLLYKGFHTDAAKSFIIGQPQSKNDVKLIKITESSLMKAVEAIRDGVLLGEISHLVENYVTKNGFKIVKNLSGHGIGEDLQEDPPVFNFGRKNQGPRLKKGMVLAIEPMVVAGSPINFTLADGWTVATRDGKKAAHFEHTVAVLEKGRQILTR</sequence>
<keyword evidence="4 6" id="KW-0479">Metal-binding</keyword>
<evidence type="ECO:0000256" key="5">
    <source>
        <dbReference type="ARBA" id="ARBA00022801"/>
    </source>
</evidence>
<dbReference type="Proteomes" id="UP000231567">
    <property type="component" value="Unassembled WGS sequence"/>
</dbReference>
<dbReference type="PRINTS" id="PR00599">
    <property type="entry name" value="MAPEPTIDASE"/>
</dbReference>
<comment type="cofactor">
    <cofactor evidence="6">
        <name>Co(2+)</name>
        <dbReference type="ChEBI" id="CHEBI:48828"/>
    </cofactor>
    <cofactor evidence="6">
        <name>Zn(2+)</name>
        <dbReference type="ChEBI" id="CHEBI:29105"/>
    </cofactor>
    <cofactor evidence="6">
        <name>Mn(2+)</name>
        <dbReference type="ChEBI" id="CHEBI:29035"/>
    </cofactor>
    <cofactor evidence="6">
        <name>Fe(2+)</name>
        <dbReference type="ChEBI" id="CHEBI:29033"/>
    </cofactor>
    <text evidence="6">Binds 2 divalent metal cations per subunit. Has a high-affinity and a low affinity metal-binding site. The true nature of the physiological cofactor is under debate. The enzyme is active with cobalt, zinc, manganese or divalent iron ions. Most likely, methionine aminopeptidases function as mononuclear Fe(2+)-metalloproteases under physiological conditions, and the catalytically relevant metal-binding site has been assigned to the histidine-containing high-affinity site.</text>
</comment>
<dbReference type="InterPro" id="IPR002467">
    <property type="entry name" value="Pept_M24A_MAP1"/>
</dbReference>
<feature type="binding site" evidence="6">
    <location>
        <position position="234"/>
    </location>
    <ligand>
        <name>a divalent metal cation</name>
        <dbReference type="ChEBI" id="CHEBI:60240"/>
        <label>1</label>
    </ligand>
</feature>